<dbReference type="Proteomes" id="UP000274772">
    <property type="component" value="Chromosome"/>
</dbReference>
<name>A0ABM7FVQ8_9STAP</name>
<evidence type="ECO:0000259" key="1">
    <source>
        <dbReference type="PROSITE" id="PS51671"/>
    </source>
</evidence>
<dbReference type="Gene3D" id="3.30.70.260">
    <property type="match status" value="1"/>
</dbReference>
<organism evidence="2 3">
    <name type="scientific">Staphylococcus caprae</name>
    <dbReference type="NCBI Taxonomy" id="29380"/>
    <lineage>
        <taxon>Bacteria</taxon>
        <taxon>Bacillati</taxon>
        <taxon>Bacillota</taxon>
        <taxon>Bacilli</taxon>
        <taxon>Bacillales</taxon>
        <taxon>Staphylococcaceae</taxon>
        <taxon>Staphylococcus</taxon>
    </lineage>
</organism>
<reference evidence="2 3" key="1">
    <citation type="submission" date="2018-05" db="EMBL/GenBank/DDBJ databases">
        <title>Complete genome sequencing of three human clinical isolates of Staphylococcus caprae reveals virulence factors similar to those of S. epidermidis and S. capitis.</title>
        <authorList>
            <person name="Watanabe S."/>
            <person name="Cui L."/>
        </authorList>
    </citation>
    <scope>NUCLEOTIDE SEQUENCE [LARGE SCALE GENOMIC DNA]</scope>
    <source>
        <strain evidence="2 3">JMUB590</strain>
    </source>
</reference>
<dbReference type="GeneID" id="58050672"/>
<dbReference type="NCBIfam" id="NF010078">
    <property type="entry name" value="PRK13562.1"/>
    <property type="match status" value="1"/>
</dbReference>
<keyword evidence="3" id="KW-1185">Reference proteome</keyword>
<gene>
    <name evidence="2" type="ORF">JMUB590_0909</name>
</gene>
<protein>
    <submittedName>
        <fullName evidence="2">Acetolactate synthase 1 regulatory subunit</fullName>
    </submittedName>
</protein>
<accession>A0ABM7FVQ8</accession>
<dbReference type="PROSITE" id="PS51671">
    <property type="entry name" value="ACT"/>
    <property type="match status" value="1"/>
</dbReference>
<dbReference type="RefSeq" id="WP_044466885.1">
    <property type="nucleotide sequence ID" value="NZ_AP018585.1"/>
</dbReference>
<dbReference type="SUPFAM" id="SSF55021">
    <property type="entry name" value="ACT-like"/>
    <property type="match status" value="1"/>
</dbReference>
<dbReference type="Pfam" id="PF22629">
    <property type="entry name" value="ACT_AHAS_ss"/>
    <property type="match status" value="1"/>
</dbReference>
<sequence length="77" mass="8790">MQRTIQFVVADQVSTLNRITSAFVRLQCNIDELHVKRSEQDGISNMELKVNIDDDTAFNILLKKLEQQINVLSVTSI</sequence>
<dbReference type="EMBL" id="AP018586">
    <property type="protein sequence ID" value="BBD92005.1"/>
    <property type="molecule type" value="Genomic_DNA"/>
</dbReference>
<evidence type="ECO:0000313" key="3">
    <source>
        <dbReference type="Proteomes" id="UP000274772"/>
    </source>
</evidence>
<dbReference type="InterPro" id="IPR054480">
    <property type="entry name" value="AHAS_small-like_ACT"/>
</dbReference>
<feature type="domain" description="ACT" evidence="1">
    <location>
        <begin position="4"/>
        <end position="77"/>
    </location>
</feature>
<dbReference type="InterPro" id="IPR045865">
    <property type="entry name" value="ACT-like_dom_sf"/>
</dbReference>
<evidence type="ECO:0000313" key="2">
    <source>
        <dbReference type="EMBL" id="BBD92005.1"/>
    </source>
</evidence>
<dbReference type="InterPro" id="IPR002912">
    <property type="entry name" value="ACT_dom"/>
</dbReference>
<proteinExistence type="predicted"/>